<dbReference type="Proteomes" id="UP001457282">
    <property type="component" value="Unassembled WGS sequence"/>
</dbReference>
<accession>A0AAW1XID4</accession>
<proteinExistence type="predicted"/>
<keyword evidence="2" id="KW-1185">Reference proteome</keyword>
<evidence type="ECO:0000313" key="1">
    <source>
        <dbReference type="EMBL" id="KAK9936160.1"/>
    </source>
</evidence>
<name>A0AAW1XID4_RUBAR</name>
<protein>
    <submittedName>
        <fullName evidence="1">Uncharacterized protein</fullName>
    </submittedName>
</protein>
<evidence type="ECO:0000313" key="2">
    <source>
        <dbReference type="Proteomes" id="UP001457282"/>
    </source>
</evidence>
<dbReference type="AlphaFoldDB" id="A0AAW1XID4"/>
<dbReference type="EMBL" id="JBEDUW010000003">
    <property type="protein sequence ID" value="KAK9936160.1"/>
    <property type="molecule type" value="Genomic_DNA"/>
</dbReference>
<gene>
    <name evidence="1" type="ORF">M0R45_013019</name>
</gene>
<organism evidence="1 2">
    <name type="scientific">Rubus argutus</name>
    <name type="common">Southern blackberry</name>
    <dbReference type="NCBI Taxonomy" id="59490"/>
    <lineage>
        <taxon>Eukaryota</taxon>
        <taxon>Viridiplantae</taxon>
        <taxon>Streptophyta</taxon>
        <taxon>Embryophyta</taxon>
        <taxon>Tracheophyta</taxon>
        <taxon>Spermatophyta</taxon>
        <taxon>Magnoliopsida</taxon>
        <taxon>eudicotyledons</taxon>
        <taxon>Gunneridae</taxon>
        <taxon>Pentapetalae</taxon>
        <taxon>rosids</taxon>
        <taxon>fabids</taxon>
        <taxon>Rosales</taxon>
        <taxon>Rosaceae</taxon>
        <taxon>Rosoideae</taxon>
        <taxon>Rosoideae incertae sedis</taxon>
        <taxon>Rubus</taxon>
    </lineage>
</organism>
<reference evidence="1 2" key="1">
    <citation type="journal article" date="2023" name="G3 (Bethesda)">
        <title>A chromosome-length genome assembly and annotation of blackberry (Rubus argutus, cv. 'Hillquist').</title>
        <authorList>
            <person name="Bruna T."/>
            <person name="Aryal R."/>
            <person name="Dudchenko O."/>
            <person name="Sargent D.J."/>
            <person name="Mead D."/>
            <person name="Buti M."/>
            <person name="Cavallini A."/>
            <person name="Hytonen T."/>
            <person name="Andres J."/>
            <person name="Pham M."/>
            <person name="Weisz D."/>
            <person name="Mascagni F."/>
            <person name="Usai G."/>
            <person name="Natali L."/>
            <person name="Bassil N."/>
            <person name="Fernandez G.E."/>
            <person name="Lomsadze A."/>
            <person name="Armour M."/>
            <person name="Olukolu B."/>
            <person name="Poorten T."/>
            <person name="Britton C."/>
            <person name="Davik J."/>
            <person name="Ashrafi H."/>
            <person name="Aiden E.L."/>
            <person name="Borodovsky M."/>
            <person name="Worthington M."/>
        </authorList>
    </citation>
    <scope>NUCLEOTIDE SEQUENCE [LARGE SCALE GENOMIC DNA]</scope>
    <source>
        <strain evidence="1">PI 553951</strain>
    </source>
</reference>
<sequence length="86" mass="9304">MSSLKLPLSPASLDPFNCMSPATPLHHLIPSHRRFIPAPLRYRTLEEPNATEAPISFSVVVNPCPPAPISVCFSQSLLSSLTLPTP</sequence>
<comment type="caution">
    <text evidence="1">The sequence shown here is derived from an EMBL/GenBank/DDBJ whole genome shotgun (WGS) entry which is preliminary data.</text>
</comment>